<evidence type="ECO:0000313" key="3">
    <source>
        <dbReference type="Proteomes" id="UP000007437"/>
    </source>
</evidence>
<feature type="transmembrane region" description="Helical" evidence="1">
    <location>
        <begin position="7"/>
        <end position="31"/>
    </location>
</feature>
<organism evidence="2 3">
    <name type="scientific">Mycetohabitans rhizoxinica (strain DSM 19002 / CIP 109453 / HKI 454)</name>
    <name type="common">Paraburkholderia rhizoxinica</name>
    <dbReference type="NCBI Taxonomy" id="882378"/>
    <lineage>
        <taxon>Bacteria</taxon>
        <taxon>Pseudomonadati</taxon>
        <taxon>Pseudomonadota</taxon>
        <taxon>Betaproteobacteria</taxon>
        <taxon>Burkholderiales</taxon>
        <taxon>Burkholderiaceae</taxon>
        <taxon>Mycetohabitans</taxon>
    </lineage>
</organism>
<dbReference type="Proteomes" id="UP000007437">
    <property type="component" value="Chromosome"/>
</dbReference>
<dbReference type="EMBL" id="FR687359">
    <property type="protein sequence ID" value="CBW74021.1"/>
    <property type="molecule type" value="Genomic_DNA"/>
</dbReference>
<gene>
    <name evidence="2" type="ordered locus">RBRH_03302</name>
</gene>
<evidence type="ECO:0000256" key="1">
    <source>
        <dbReference type="SAM" id="Phobius"/>
    </source>
</evidence>
<dbReference type="HOGENOM" id="CLU_2732363_0_0_4"/>
<evidence type="ECO:0000313" key="2">
    <source>
        <dbReference type="EMBL" id="CBW74021.1"/>
    </source>
</evidence>
<accession>E5AMU0</accession>
<feature type="transmembrane region" description="Helical" evidence="1">
    <location>
        <begin position="51"/>
        <end position="71"/>
    </location>
</feature>
<dbReference type="KEGG" id="brh:RBRH_03302"/>
<keyword evidence="1" id="KW-0472">Membrane</keyword>
<proteinExistence type="predicted"/>
<keyword evidence="1" id="KW-0812">Transmembrane</keyword>
<dbReference type="AlphaFoldDB" id="E5AMU0"/>
<keyword evidence="1" id="KW-1133">Transmembrane helix</keyword>
<dbReference type="RefSeq" id="WP_013434255.1">
    <property type="nucleotide sequence ID" value="NC_014722.1"/>
</dbReference>
<reference evidence="2 3" key="1">
    <citation type="journal article" date="2011" name="J. Bacteriol.">
        <title>Complete genome sequence of Burkholderia rhizoxinica, an endosymbiont of Rhizopus microsporus.</title>
        <authorList>
            <person name="Lackner G."/>
            <person name="Moebius N."/>
            <person name="Partida-Martinez L."/>
            <person name="Hertweck C."/>
        </authorList>
    </citation>
    <scope>NUCLEOTIDE SEQUENCE [LARGE SCALE GENOMIC DNA]</scope>
    <source>
        <strain evidence="3">DSM 19002 / CIP 109453 / HKI 454</strain>
    </source>
</reference>
<name>E5AMU0_MYCRK</name>
<dbReference type="STRING" id="882378.RBRH_03302"/>
<protein>
    <submittedName>
        <fullName evidence="2">Uncharacterized protein</fullName>
    </submittedName>
</protein>
<sequence>MGKNLQALLVYMLICLLTFIVGALFVEFVLRPFIVWLQGGKLYYFPNLKRIYGWCKLIVFAAILCGFWAWLCDKNQINR</sequence>
<dbReference type="eggNOG" id="ENOG5030XD3">
    <property type="taxonomic scope" value="Bacteria"/>
</dbReference>